<sequence length="113" mass="13912">MSGFVYMMSDKPRGVIYIGVTSDLHGRIWEHRNEIQKGFTQKYRAKNLVWFEHHPNIVLAIQREKSLKRYMREWKIKLVEELNPTWMDLYERIDEIENIYRPHPNTREWSDYN</sequence>
<organism evidence="3 4">
    <name type="scientific">Rhizobium leguminosarum</name>
    <dbReference type="NCBI Taxonomy" id="384"/>
    <lineage>
        <taxon>Bacteria</taxon>
        <taxon>Pseudomonadati</taxon>
        <taxon>Pseudomonadota</taxon>
        <taxon>Alphaproteobacteria</taxon>
        <taxon>Hyphomicrobiales</taxon>
        <taxon>Rhizobiaceae</taxon>
        <taxon>Rhizobium/Agrobacterium group</taxon>
        <taxon>Rhizobium</taxon>
    </lineage>
</organism>
<name>A0A1L3Z7I2_RHILE</name>
<dbReference type="AlphaFoldDB" id="A0A1L3Z7I2"/>
<dbReference type="SUPFAM" id="SSF82771">
    <property type="entry name" value="GIY-YIG endonuclease"/>
    <property type="match status" value="1"/>
</dbReference>
<evidence type="ECO:0000313" key="3">
    <source>
        <dbReference type="EMBL" id="API51595.1"/>
    </source>
</evidence>
<dbReference type="RefSeq" id="WP_020050100.1">
    <property type="nucleotide sequence ID" value="NZ_CP018228.1"/>
</dbReference>
<evidence type="ECO:0000256" key="1">
    <source>
        <dbReference type="ARBA" id="ARBA00007435"/>
    </source>
</evidence>
<reference evidence="3 4" key="1">
    <citation type="submission" date="2016-11" db="EMBL/GenBank/DDBJ databases">
        <title>Rhizobium leguminosarum bv. viciae strain Vaf12 isolated from Vavilovia formosa root nodules from Russia, Dagestan.</title>
        <authorList>
            <person name="Kimeklis A."/>
        </authorList>
    </citation>
    <scope>NUCLEOTIDE SEQUENCE [LARGE SCALE GENOMIC DNA]</scope>
    <source>
        <strain evidence="3 4">Vaf-108</strain>
    </source>
</reference>
<dbReference type="Gene3D" id="3.40.1440.10">
    <property type="entry name" value="GIY-YIG endonuclease"/>
    <property type="match status" value="1"/>
</dbReference>
<evidence type="ECO:0000259" key="2">
    <source>
        <dbReference type="PROSITE" id="PS50164"/>
    </source>
</evidence>
<comment type="similarity">
    <text evidence="1">Belongs to the UPF0213 family.</text>
</comment>
<dbReference type="PANTHER" id="PTHR34477:SF5">
    <property type="entry name" value="BSL5627 PROTEIN"/>
    <property type="match status" value="1"/>
</dbReference>
<evidence type="ECO:0000313" key="4">
    <source>
        <dbReference type="Proteomes" id="UP000183050"/>
    </source>
</evidence>
<dbReference type="InterPro" id="IPR000305">
    <property type="entry name" value="GIY-YIG_endonuc"/>
</dbReference>
<proteinExistence type="inferred from homology"/>
<dbReference type="PANTHER" id="PTHR34477">
    <property type="entry name" value="UPF0213 PROTEIN YHBQ"/>
    <property type="match status" value="1"/>
</dbReference>
<dbReference type="PROSITE" id="PS50164">
    <property type="entry name" value="GIY_YIG"/>
    <property type="match status" value="1"/>
</dbReference>
<dbReference type="InterPro" id="IPR050190">
    <property type="entry name" value="UPF0213_domain"/>
</dbReference>
<dbReference type="InterPro" id="IPR035901">
    <property type="entry name" value="GIY-YIG_endonuc_sf"/>
</dbReference>
<accession>A0A1L3Z7I2</accession>
<dbReference type="CDD" id="cd10448">
    <property type="entry name" value="GIY-YIG_unchar_3"/>
    <property type="match status" value="1"/>
</dbReference>
<feature type="domain" description="GIY-YIG" evidence="2">
    <location>
        <begin position="1"/>
        <end position="77"/>
    </location>
</feature>
<dbReference type="EMBL" id="CP018228">
    <property type="protein sequence ID" value="API51595.1"/>
    <property type="molecule type" value="Genomic_DNA"/>
</dbReference>
<gene>
    <name evidence="3" type="ORF">BMW22_08150</name>
</gene>
<protein>
    <submittedName>
        <fullName evidence="3">Excinuclease ABC subunit C</fullName>
    </submittedName>
</protein>
<dbReference type="Proteomes" id="UP000183050">
    <property type="component" value="Chromosome"/>
</dbReference>
<dbReference type="Pfam" id="PF01541">
    <property type="entry name" value="GIY-YIG"/>
    <property type="match status" value="1"/>
</dbReference>